<keyword evidence="2" id="KW-1185">Reference proteome</keyword>
<dbReference type="Proteomes" id="UP000789901">
    <property type="component" value="Unassembled WGS sequence"/>
</dbReference>
<gene>
    <name evidence="1" type="ORF">GMARGA_LOCUS34552</name>
</gene>
<name>A0ABN7WSC9_GIGMA</name>
<reference evidence="1 2" key="1">
    <citation type="submission" date="2021-06" db="EMBL/GenBank/DDBJ databases">
        <authorList>
            <person name="Kallberg Y."/>
            <person name="Tangrot J."/>
            <person name="Rosling A."/>
        </authorList>
    </citation>
    <scope>NUCLEOTIDE SEQUENCE [LARGE SCALE GENOMIC DNA]</scope>
    <source>
        <strain evidence="1 2">120-4 pot B 10/14</strain>
    </source>
</reference>
<feature type="non-terminal residue" evidence="1">
    <location>
        <position position="1"/>
    </location>
</feature>
<sequence>HYTKESFIEKNGKAMSSCINCRTSISNTNQIKAKENNEKEIRQHQSFAYIQDQLVEVLSNFIDSYEDFDNAKPCSQVLHIDIFVFLNLFIDHIETSNKNEYDKLIIYQIVKLVSKPDEKPKKPKLKIMKNNEIQNLDYHNMNRVNPIPARFFKKIQHHEYYLFLRFTENYNNPFKNLLKNLFLSILDKPMTNSKSNQHNILNEKISNTTKLLTQENLLSQDDVLLPIDIFSQDDTIEDNELSNFIY</sequence>
<dbReference type="EMBL" id="CAJVQB010060988">
    <property type="protein sequence ID" value="CAG8839666.1"/>
    <property type="molecule type" value="Genomic_DNA"/>
</dbReference>
<protein>
    <submittedName>
        <fullName evidence="1">16395_t:CDS:1</fullName>
    </submittedName>
</protein>
<accession>A0ABN7WSC9</accession>
<evidence type="ECO:0000313" key="1">
    <source>
        <dbReference type="EMBL" id="CAG8839666.1"/>
    </source>
</evidence>
<comment type="caution">
    <text evidence="1">The sequence shown here is derived from an EMBL/GenBank/DDBJ whole genome shotgun (WGS) entry which is preliminary data.</text>
</comment>
<evidence type="ECO:0000313" key="2">
    <source>
        <dbReference type="Proteomes" id="UP000789901"/>
    </source>
</evidence>
<organism evidence="1 2">
    <name type="scientific">Gigaspora margarita</name>
    <dbReference type="NCBI Taxonomy" id="4874"/>
    <lineage>
        <taxon>Eukaryota</taxon>
        <taxon>Fungi</taxon>
        <taxon>Fungi incertae sedis</taxon>
        <taxon>Mucoromycota</taxon>
        <taxon>Glomeromycotina</taxon>
        <taxon>Glomeromycetes</taxon>
        <taxon>Diversisporales</taxon>
        <taxon>Gigasporaceae</taxon>
        <taxon>Gigaspora</taxon>
    </lineage>
</organism>
<proteinExistence type="predicted"/>